<proteinExistence type="predicted"/>
<evidence type="ECO:0000313" key="1">
    <source>
        <dbReference type="EMBL" id="HGU16271.1"/>
    </source>
</evidence>
<name>A0A7V4N4P2_9BACT</name>
<dbReference type="EMBL" id="DTEI01000112">
    <property type="protein sequence ID" value="HGU16271.1"/>
    <property type="molecule type" value="Genomic_DNA"/>
</dbReference>
<sequence length="237" mass="27802">MKKFLIIFILVFFLFSCGKKTEPFPIKESIPKGLSFEINLTSQGAELLISLPTRTEGNYPLNKIKSLIIERTELPLDIPKAKKKEKIIKLSPKLHSAGNLFIYSDYELKHRHEYSYRIKVVKDFLVETPFSEPITIFWHNPPSFPQKFQIRALGEDALLITWERPKEDIYGLYLEGEIFYQIEKISKEKKELIEIKNKEEYFDKIKPREKVCYNIRAILNFRGTLIPGTKTPDKCVE</sequence>
<dbReference type="AlphaFoldDB" id="A0A7V4N4P2"/>
<dbReference type="PROSITE" id="PS51257">
    <property type="entry name" value="PROKAR_LIPOPROTEIN"/>
    <property type="match status" value="1"/>
</dbReference>
<organism evidence="1">
    <name type="scientific">Thermodesulfobacterium geofontis</name>
    <dbReference type="NCBI Taxonomy" id="1295609"/>
    <lineage>
        <taxon>Bacteria</taxon>
        <taxon>Pseudomonadati</taxon>
        <taxon>Thermodesulfobacteriota</taxon>
        <taxon>Thermodesulfobacteria</taxon>
        <taxon>Thermodesulfobacteriales</taxon>
        <taxon>Thermodesulfobacteriaceae</taxon>
        <taxon>Thermodesulfobacterium</taxon>
    </lineage>
</organism>
<protein>
    <recommendedName>
        <fullName evidence="2">Fibronectin type-III domain-containing protein</fullName>
    </recommendedName>
</protein>
<gene>
    <name evidence="1" type="ORF">ENU91_06455</name>
</gene>
<accession>A0A7V4N4P2</accession>
<dbReference type="SUPFAM" id="SSF49265">
    <property type="entry name" value="Fibronectin type III"/>
    <property type="match status" value="1"/>
</dbReference>
<comment type="caution">
    <text evidence="1">The sequence shown here is derived from an EMBL/GenBank/DDBJ whole genome shotgun (WGS) entry which is preliminary data.</text>
</comment>
<reference evidence="1" key="1">
    <citation type="journal article" date="2020" name="mSystems">
        <title>Genome- and Community-Level Interaction Insights into Carbon Utilization and Element Cycling Functions of Hydrothermarchaeota in Hydrothermal Sediment.</title>
        <authorList>
            <person name="Zhou Z."/>
            <person name="Liu Y."/>
            <person name="Xu W."/>
            <person name="Pan J."/>
            <person name="Luo Z.H."/>
            <person name="Li M."/>
        </authorList>
    </citation>
    <scope>NUCLEOTIDE SEQUENCE [LARGE SCALE GENOMIC DNA]</scope>
    <source>
        <strain evidence="1">SpSt-711</strain>
    </source>
</reference>
<dbReference type="InterPro" id="IPR036116">
    <property type="entry name" value="FN3_sf"/>
</dbReference>
<evidence type="ECO:0008006" key="2">
    <source>
        <dbReference type="Google" id="ProtNLM"/>
    </source>
</evidence>